<comment type="caution">
    <text evidence="8">The sequence shown here is derived from an EMBL/GenBank/DDBJ whole genome shotgun (WGS) entry which is preliminary data.</text>
</comment>
<evidence type="ECO:0000313" key="9">
    <source>
        <dbReference type="Proteomes" id="UP000024635"/>
    </source>
</evidence>
<evidence type="ECO:0000256" key="6">
    <source>
        <dbReference type="SAM" id="Phobius"/>
    </source>
</evidence>
<name>A0A016S8P6_9BILA</name>
<dbReference type="InterPro" id="IPR019402">
    <property type="entry name" value="CWH43_N"/>
</dbReference>
<evidence type="ECO:0000259" key="7">
    <source>
        <dbReference type="Pfam" id="PF10277"/>
    </source>
</evidence>
<dbReference type="InterPro" id="IPR050911">
    <property type="entry name" value="DRAM/TMEM150_Autophagy_Mod"/>
</dbReference>
<evidence type="ECO:0000256" key="4">
    <source>
        <dbReference type="ARBA" id="ARBA00022989"/>
    </source>
</evidence>
<feature type="transmembrane region" description="Helical" evidence="6">
    <location>
        <begin position="125"/>
        <end position="149"/>
    </location>
</feature>
<keyword evidence="9" id="KW-1185">Reference proteome</keyword>
<keyword evidence="3 6" id="KW-0812">Transmembrane</keyword>
<comment type="similarity">
    <text evidence="2">Belongs to the DRAM/TMEM150 family.</text>
</comment>
<gene>
    <name evidence="8" type="primary">Acey_s0275.g1034</name>
    <name evidence="8" type="ORF">Y032_0275g1034</name>
</gene>
<keyword evidence="5 6" id="KW-0472">Membrane</keyword>
<evidence type="ECO:0000256" key="3">
    <source>
        <dbReference type="ARBA" id="ARBA00022692"/>
    </source>
</evidence>
<dbReference type="Pfam" id="PF10277">
    <property type="entry name" value="Frag1"/>
    <property type="match status" value="1"/>
</dbReference>
<dbReference type="PANTHER" id="PTHR21324:SF2">
    <property type="entry name" value="EG:22E5.9 PROTEIN"/>
    <property type="match status" value="1"/>
</dbReference>
<feature type="transmembrane region" description="Helical" evidence="6">
    <location>
        <begin position="161"/>
        <end position="186"/>
    </location>
</feature>
<evidence type="ECO:0000256" key="2">
    <source>
        <dbReference type="ARBA" id="ARBA00006565"/>
    </source>
</evidence>
<dbReference type="PANTHER" id="PTHR21324">
    <property type="entry name" value="FASTING-INDUCIBLE INTEGRAL MEMBRANE PROTEIN TM6P1-RELATED"/>
    <property type="match status" value="1"/>
</dbReference>
<dbReference type="GO" id="GO:0012505">
    <property type="term" value="C:endomembrane system"/>
    <property type="evidence" value="ECO:0007669"/>
    <property type="project" value="UniProtKB-SubCell"/>
</dbReference>
<comment type="subcellular location">
    <subcellularLocation>
        <location evidence="1">Endomembrane system</location>
        <topology evidence="1">Multi-pass membrane protein</topology>
    </subcellularLocation>
</comment>
<evidence type="ECO:0000256" key="1">
    <source>
        <dbReference type="ARBA" id="ARBA00004127"/>
    </source>
</evidence>
<proteinExistence type="inferred from homology"/>
<dbReference type="EMBL" id="JARK01001611">
    <property type="protein sequence ID" value="EYB86624.1"/>
    <property type="molecule type" value="Genomic_DNA"/>
</dbReference>
<evidence type="ECO:0000256" key="5">
    <source>
        <dbReference type="ARBA" id="ARBA00023136"/>
    </source>
</evidence>
<feature type="transmembrane region" description="Helical" evidence="6">
    <location>
        <begin position="48"/>
        <end position="70"/>
    </location>
</feature>
<organism evidence="8 9">
    <name type="scientific">Ancylostoma ceylanicum</name>
    <dbReference type="NCBI Taxonomy" id="53326"/>
    <lineage>
        <taxon>Eukaryota</taxon>
        <taxon>Metazoa</taxon>
        <taxon>Ecdysozoa</taxon>
        <taxon>Nematoda</taxon>
        <taxon>Chromadorea</taxon>
        <taxon>Rhabditida</taxon>
        <taxon>Rhabditina</taxon>
        <taxon>Rhabditomorpha</taxon>
        <taxon>Strongyloidea</taxon>
        <taxon>Ancylostomatidae</taxon>
        <taxon>Ancylostomatinae</taxon>
        <taxon>Ancylostoma</taxon>
    </lineage>
</organism>
<dbReference type="Proteomes" id="UP000024635">
    <property type="component" value="Unassembled WGS sequence"/>
</dbReference>
<reference evidence="9" key="1">
    <citation type="journal article" date="2015" name="Nat. Genet.">
        <title>The genome and transcriptome of the zoonotic hookworm Ancylostoma ceylanicum identify infection-specific gene families.</title>
        <authorList>
            <person name="Schwarz E.M."/>
            <person name="Hu Y."/>
            <person name="Antoshechkin I."/>
            <person name="Miller M.M."/>
            <person name="Sternberg P.W."/>
            <person name="Aroian R.V."/>
        </authorList>
    </citation>
    <scope>NUCLEOTIDE SEQUENCE</scope>
    <source>
        <strain evidence="9">HY135</strain>
    </source>
</reference>
<evidence type="ECO:0000313" key="8">
    <source>
        <dbReference type="EMBL" id="EYB86624.1"/>
    </source>
</evidence>
<accession>A0A016S8P6</accession>
<dbReference type="AlphaFoldDB" id="A0A016S8P6"/>
<feature type="transmembrane region" description="Helical" evidence="6">
    <location>
        <begin position="91"/>
        <end position="113"/>
    </location>
</feature>
<feature type="domain" description="CWH43-like N-terminal" evidence="7">
    <location>
        <begin position="6"/>
        <end position="239"/>
    </location>
</feature>
<feature type="transmembrane region" description="Helical" evidence="6">
    <location>
        <begin position="7"/>
        <end position="28"/>
    </location>
</feature>
<protein>
    <recommendedName>
        <fullName evidence="7">CWH43-like N-terminal domain-containing protein</fullName>
    </recommendedName>
</protein>
<sequence>MVLRHVWLLPVAAVGFTLISIFSGYAIGVTNGHLPVLLPFISNGGGKIPEASVFGEFLNLAAFFLMLTVYMRHRQITEYYVHRLNWKKTSWWRISLLFMLIGFVSAIGATVVANFRVTELKLVHGIGAIVTFLTMVIYGWGQVILGYALIPRLTPLLVNHLRLLIMILATACLVLHELAAIFKIFVPKGAGSPPAWNDFEMFKSDSPFFLNFIIASSAEWAMTLLMMLFLLTFVAEMRTGNARAPHWIWQHTDDENGGLSQWMDDHRRVKCIKLSYINEITTACCDVLTLYFTNCTSAPSRGFRLVLPLNGRHEILLSFSSKE</sequence>
<keyword evidence="4 6" id="KW-1133">Transmembrane helix</keyword>
<dbReference type="OrthoDB" id="191706at2759"/>
<feature type="transmembrane region" description="Helical" evidence="6">
    <location>
        <begin position="206"/>
        <end position="234"/>
    </location>
</feature>